<sequence length="244" mass="28595">MVKKRRLGSASKGVKSRDRSPQSGDEIISARDRFKGALQDLLPHSDEESDISDEEQWASKSKRINIHKKKQQVEKPPEDTSNKCQQTFVMKMFDRSVDLAQFTENTPLYPICRAWIANQPSKIYNIKKEPLLEIKEEPGFQYPKDENDFDNVRDTYRLPLPDLPVSDIQWRIPDLIQYESKFINMQQEGVEPPSKDEILQDNLAHWSKVRKSWMEASTRNDSRYRKSITILSAMYNKAQRQFQT</sequence>
<feature type="compositionally biased region" description="Basic and acidic residues" evidence="1">
    <location>
        <begin position="71"/>
        <end position="81"/>
    </location>
</feature>
<dbReference type="GO" id="GO:0031523">
    <property type="term" value="C:Myb complex"/>
    <property type="evidence" value="ECO:0007669"/>
    <property type="project" value="TreeGrafter"/>
</dbReference>
<accession>A0A9P0H9J6</accession>
<dbReference type="Pfam" id="PF15306">
    <property type="entry name" value="LIN37"/>
    <property type="match status" value="1"/>
</dbReference>
<proteinExistence type="predicted"/>
<organism evidence="2 3">
    <name type="scientific">Nezara viridula</name>
    <name type="common">Southern green stink bug</name>
    <name type="synonym">Cimex viridulus</name>
    <dbReference type="NCBI Taxonomy" id="85310"/>
    <lineage>
        <taxon>Eukaryota</taxon>
        <taxon>Metazoa</taxon>
        <taxon>Ecdysozoa</taxon>
        <taxon>Arthropoda</taxon>
        <taxon>Hexapoda</taxon>
        <taxon>Insecta</taxon>
        <taxon>Pterygota</taxon>
        <taxon>Neoptera</taxon>
        <taxon>Paraneoptera</taxon>
        <taxon>Hemiptera</taxon>
        <taxon>Heteroptera</taxon>
        <taxon>Panheteroptera</taxon>
        <taxon>Pentatomomorpha</taxon>
        <taxon>Pentatomoidea</taxon>
        <taxon>Pentatomidae</taxon>
        <taxon>Pentatominae</taxon>
        <taxon>Nezara</taxon>
    </lineage>
</organism>
<evidence type="ECO:0000256" key="1">
    <source>
        <dbReference type="SAM" id="MobiDB-lite"/>
    </source>
</evidence>
<dbReference type="Proteomes" id="UP001152798">
    <property type="component" value="Chromosome 4"/>
</dbReference>
<gene>
    <name evidence="2" type="ORF">NEZAVI_LOCUS7549</name>
</gene>
<dbReference type="AlphaFoldDB" id="A0A9P0H9J6"/>
<dbReference type="PANTHER" id="PTHR31336:SF3">
    <property type="entry name" value="PROTEIN LIN-37 HOMOLOG"/>
    <property type="match status" value="1"/>
</dbReference>
<protein>
    <recommendedName>
        <fullName evidence="4">Protein lin-37 homolog</fullName>
    </recommendedName>
</protein>
<name>A0A9P0H9J6_NEZVI</name>
<keyword evidence="3" id="KW-1185">Reference proteome</keyword>
<feature type="compositionally biased region" description="Basic residues" evidence="1">
    <location>
        <begin position="60"/>
        <end position="70"/>
    </location>
</feature>
<dbReference type="PANTHER" id="PTHR31336">
    <property type="entry name" value="LIN37 HOMOLOG"/>
    <property type="match status" value="1"/>
</dbReference>
<dbReference type="GO" id="GO:0000122">
    <property type="term" value="P:negative regulation of transcription by RNA polymerase II"/>
    <property type="evidence" value="ECO:0007669"/>
    <property type="project" value="TreeGrafter"/>
</dbReference>
<reference evidence="2" key="1">
    <citation type="submission" date="2022-01" db="EMBL/GenBank/DDBJ databases">
        <authorList>
            <person name="King R."/>
        </authorList>
    </citation>
    <scope>NUCLEOTIDE SEQUENCE</scope>
</reference>
<evidence type="ECO:0000313" key="2">
    <source>
        <dbReference type="EMBL" id="CAH1397776.1"/>
    </source>
</evidence>
<dbReference type="GO" id="GO:0017053">
    <property type="term" value="C:transcription repressor complex"/>
    <property type="evidence" value="ECO:0007669"/>
    <property type="project" value="InterPro"/>
</dbReference>
<feature type="compositionally biased region" description="Acidic residues" evidence="1">
    <location>
        <begin position="47"/>
        <end position="56"/>
    </location>
</feature>
<dbReference type="InterPro" id="IPR028226">
    <property type="entry name" value="LIN37"/>
</dbReference>
<feature type="region of interest" description="Disordered" evidence="1">
    <location>
        <begin position="1"/>
        <end position="82"/>
    </location>
</feature>
<dbReference type="OrthoDB" id="6287771at2759"/>
<evidence type="ECO:0008006" key="4">
    <source>
        <dbReference type="Google" id="ProtNLM"/>
    </source>
</evidence>
<dbReference type="EMBL" id="OV725080">
    <property type="protein sequence ID" value="CAH1397776.1"/>
    <property type="molecule type" value="Genomic_DNA"/>
</dbReference>
<evidence type="ECO:0000313" key="3">
    <source>
        <dbReference type="Proteomes" id="UP001152798"/>
    </source>
</evidence>